<organism evidence="1 2">
    <name type="scientific">Cricetulus griseus</name>
    <name type="common">Chinese hamster</name>
    <name type="synonym">Cricetulus barabensis griseus</name>
    <dbReference type="NCBI Taxonomy" id="10029"/>
    <lineage>
        <taxon>Eukaryota</taxon>
        <taxon>Metazoa</taxon>
        <taxon>Chordata</taxon>
        <taxon>Craniata</taxon>
        <taxon>Vertebrata</taxon>
        <taxon>Euteleostomi</taxon>
        <taxon>Mammalia</taxon>
        <taxon>Eutheria</taxon>
        <taxon>Euarchontoglires</taxon>
        <taxon>Glires</taxon>
        <taxon>Rodentia</taxon>
        <taxon>Myomorpha</taxon>
        <taxon>Muroidea</taxon>
        <taxon>Cricetidae</taxon>
        <taxon>Cricetinae</taxon>
        <taxon>Cricetulus</taxon>
    </lineage>
</organism>
<evidence type="ECO:0000313" key="2">
    <source>
        <dbReference type="Proteomes" id="UP000001075"/>
    </source>
</evidence>
<sequence>MQASIPPSMLTCFRGGGVGKNEQPRIVELLPAPCFSATLQQSSKHILQQNHYNKLPQNTSS</sequence>
<proteinExistence type="predicted"/>
<accession>G3IQC8</accession>
<reference evidence="2" key="1">
    <citation type="journal article" date="2011" name="Nat. Biotechnol.">
        <title>The genomic sequence of the Chinese hamster ovary (CHO)-K1 cell line.</title>
        <authorList>
            <person name="Xu X."/>
            <person name="Nagarajan H."/>
            <person name="Lewis N.E."/>
            <person name="Pan S."/>
            <person name="Cai Z."/>
            <person name="Liu X."/>
            <person name="Chen W."/>
            <person name="Xie M."/>
            <person name="Wang W."/>
            <person name="Hammond S."/>
            <person name="Andersen M.R."/>
            <person name="Neff N."/>
            <person name="Passarelli B."/>
            <person name="Koh W."/>
            <person name="Fan H.C."/>
            <person name="Wang J."/>
            <person name="Gui Y."/>
            <person name="Lee K.H."/>
            <person name="Betenbaugh M.J."/>
            <person name="Quake S.R."/>
            <person name="Famili I."/>
            <person name="Palsson B.O."/>
            <person name="Wang J."/>
        </authorList>
    </citation>
    <scope>NUCLEOTIDE SEQUENCE [LARGE SCALE GENOMIC DNA]</scope>
    <source>
        <strain evidence="2">CHO K1 cell line</strain>
    </source>
</reference>
<evidence type="ECO:0000313" key="1">
    <source>
        <dbReference type="EMBL" id="EGV91155.1"/>
    </source>
</evidence>
<dbReference type="Proteomes" id="UP000001075">
    <property type="component" value="Unassembled WGS sequence"/>
</dbReference>
<gene>
    <name evidence="1" type="ORF">I79_026246</name>
</gene>
<dbReference type="AlphaFoldDB" id="G3IQC8"/>
<dbReference type="InParanoid" id="G3IQC8"/>
<name>G3IQC8_CRIGR</name>
<dbReference type="EMBL" id="JH066567">
    <property type="protein sequence ID" value="EGV91155.1"/>
    <property type="molecule type" value="Genomic_DNA"/>
</dbReference>
<protein>
    <submittedName>
        <fullName evidence="1">Uncharacterized protein</fullName>
    </submittedName>
</protein>